<comment type="similarity">
    <text evidence="1">Belongs to the universal stress protein A family.</text>
</comment>
<evidence type="ECO:0000256" key="1">
    <source>
        <dbReference type="ARBA" id="ARBA00008791"/>
    </source>
</evidence>
<accession>A0A8D5FRW8</accession>
<dbReference type="PANTHER" id="PTHR46268">
    <property type="entry name" value="STRESS RESPONSE PROTEIN NHAX"/>
    <property type="match status" value="1"/>
</dbReference>
<dbReference type="EMBL" id="AP024086">
    <property type="protein sequence ID" value="BCL63224.1"/>
    <property type="molecule type" value="Genomic_DNA"/>
</dbReference>
<keyword evidence="4" id="KW-1185">Reference proteome</keyword>
<evidence type="ECO:0000313" key="4">
    <source>
        <dbReference type="Proteomes" id="UP000826725"/>
    </source>
</evidence>
<sequence>MLQPIQSILFATDLTENCQAAYDFTLALATQFKATIYLLHVIEPLPENLDGRLKTLLGKHQWEDMVHSQQTNVRRSLLGKKSTNVVVREALTKFCNNSGIDESECDFQSREIIISDGDVEEEILKHARENECDLIVLGAHKTVFSKTSVGSKTKNVLKQAGVPVTVVPPRD</sequence>
<evidence type="ECO:0000313" key="3">
    <source>
        <dbReference type="EMBL" id="BCL63224.1"/>
    </source>
</evidence>
<protein>
    <submittedName>
        <fullName evidence="3">Universal stress protein A</fullName>
    </submittedName>
</protein>
<gene>
    <name evidence="3" type="ORF">DGMP_39170</name>
</gene>
<reference evidence="3" key="1">
    <citation type="submission" date="2020-09" db="EMBL/GenBank/DDBJ databases">
        <title>Desulfogranum mesoprofundum gen. nov., sp. nov., a novel mesophilic, sulfate-reducing chemolithoautotroph isolated from a deep-sea hydrothermal vent chimney in the Suiyo Seamount.</title>
        <authorList>
            <person name="Hashimoto Y."/>
            <person name="Nakagawa S."/>
        </authorList>
    </citation>
    <scope>NUCLEOTIDE SEQUENCE</scope>
    <source>
        <strain evidence="3">KT2</strain>
    </source>
</reference>
<name>A0A8D5FRW8_9BACT</name>
<feature type="domain" description="UspA" evidence="2">
    <location>
        <begin position="6"/>
        <end position="168"/>
    </location>
</feature>
<dbReference type="Proteomes" id="UP000826725">
    <property type="component" value="Chromosome"/>
</dbReference>
<dbReference type="InterPro" id="IPR006016">
    <property type="entry name" value="UspA"/>
</dbReference>
<evidence type="ECO:0000259" key="2">
    <source>
        <dbReference type="Pfam" id="PF00582"/>
    </source>
</evidence>
<dbReference type="Pfam" id="PF00582">
    <property type="entry name" value="Usp"/>
    <property type="match status" value="1"/>
</dbReference>
<proteinExistence type="inferred from homology"/>
<dbReference type="AlphaFoldDB" id="A0A8D5FRW8"/>
<dbReference type="KEGG" id="dbk:DGMP_39170"/>
<dbReference type="PANTHER" id="PTHR46268:SF6">
    <property type="entry name" value="UNIVERSAL STRESS PROTEIN UP12"/>
    <property type="match status" value="1"/>
</dbReference>
<dbReference type="CDD" id="cd00293">
    <property type="entry name" value="USP-like"/>
    <property type="match status" value="1"/>
</dbReference>
<organism evidence="3 4">
    <name type="scientific">Desulfomarina profundi</name>
    <dbReference type="NCBI Taxonomy" id="2772557"/>
    <lineage>
        <taxon>Bacteria</taxon>
        <taxon>Pseudomonadati</taxon>
        <taxon>Thermodesulfobacteriota</taxon>
        <taxon>Desulfobulbia</taxon>
        <taxon>Desulfobulbales</taxon>
        <taxon>Desulfobulbaceae</taxon>
        <taxon>Desulfomarina</taxon>
    </lineage>
</organism>
<dbReference type="RefSeq" id="WP_228855497.1">
    <property type="nucleotide sequence ID" value="NZ_AP024086.1"/>
</dbReference>